<comment type="similarity">
    <text evidence="1">Belongs to the sirtuin family. Class I subfamily.</text>
</comment>
<feature type="compositionally biased region" description="Acidic residues" evidence="5">
    <location>
        <begin position="192"/>
        <end position="203"/>
    </location>
</feature>
<evidence type="ECO:0000256" key="2">
    <source>
        <dbReference type="ARBA" id="ARBA00022679"/>
    </source>
</evidence>
<feature type="compositionally biased region" description="Polar residues" evidence="5">
    <location>
        <begin position="632"/>
        <end position="641"/>
    </location>
</feature>
<dbReference type="PANTHER" id="PTHR11085:SF8">
    <property type="entry name" value="NAD-DEPENDENT HISTONE DEACETYLASE HST3"/>
    <property type="match status" value="1"/>
</dbReference>
<proteinExistence type="inferred from homology"/>
<evidence type="ECO:0000256" key="5">
    <source>
        <dbReference type="SAM" id="MobiDB-lite"/>
    </source>
</evidence>
<feature type="compositionally biased region" description="Polar residues" evidence="5">
    <location>
        <begin position="303"/>
        <end position="312"/>
    </location>
</feature>
<feature type="region of interest" description="Disordered" evidence="5">
    <location>
        <begin position="778"/>
        <end position="821"/>
    </location>
</feature>
<feature type="region of interest" description="Disordered" evidence="5">
    <location>
        <begin position="749"/>
        <end position="768"/>
    </location>
</feature>
<dbReference type="GO" id="GO:0017136">
    <property type="term" value="F:histone deacetylase activity, NAD-dependent"/>
    <property type="evidence" value="ECO:0007669"/>
    <property type="project" value="TreeGrafter"/>
</dbReference>
<accession>A0A9P9XUW5</accession>
<keyword evidence="2" id="KW-0808">Transferase</keyword>
<protein>
    <recommendedName>
        <fullName evidence="6">Deacetylase sirtuin-type domain-containing protein</fullName>
    </recommendedName>
</protein>
<evidence type="ECO:0000256" key="1">
    <source>
        <dbReference type="ARBA" id="ARBA00006924"/>
    </source>
</evidence>
<feature type="region of interest" description="Disordered" evidence="5">
    <location>
        <begin position="93"/>
        <end position="159"/>
    </location>
</feature>
<dbReference type="InterPro" id="IPR026590">
    <property type="entry name" value="Ssirtuin_cat_dom"/>
</dbReference>
<evidence type="ECO:0000256" key="3">
    <source>
        <dbReference type="ARBA" id="ARBA00023027"/>
    </source>
</evidence>
<reference evidence="7" key="2">
    <citation type="submission" date="2022-07" db="EMBL/GenBank/DDBJ databases">
        <authorList>
            <person name="Goncalves M.F.M."/>
            <person name="Hilario S."/>
            <person name="Van De Peer Y."/>
            <person name="Esteves A.C."/>
            <person name="Alves A."/>
        </authorList>
    </citation>
    <scope>NUCLEOTIDE SEQUENCE</scope>
    <source>
        <strain evidence="7">MUM 19.33</strain>
    </source>
</reference>
<reference evidence="7" key="1">
    <citation type="journal article" date="2021" name="J Fungi (Basel)">
        <title>Genomic and Metabolomic Analyses of the Marine Fungus Emericellopsis cladophorae: Insights into Saltwater Adaptability Mechanisms and Its Biosynthetic Potential.</title>
        <authorList>
            <person name="Goncalves M.F.M."/>
            <person name="Hilario S."/>
            <person name="Van de Peer Y."/>
            <person name="Esteves A.C."/>
            <person name="Alves A."/>
        </authorList>
    </citation>
    <scope>NUCLEOTIDE SEQUENCE</scope>
    <source>
        <strain evidence="7">MUM 19.33</strain>
    </source>
</reference>
<feature type="domain" description="Deacetylase sirtuin-type" evidence="6">
    <location>
        <begin position="7"/>
        <end position="507"/>
    </location>
</feature>
<feature type="region of interest" description="Disordered" evidence="5">
    <location>
        <begin position="178"/>
        <end position="204"/>
    </location>
</feature>
<feature type="region of interest" description="Disordered" evidence="5">
    <location>
        <begin position="545"/>
        <end position="659"/>
    </location>
</feature>
<dbReference type="InterPro" id="IPR003000">
    <property type="entry name" value="Sirtuin"/>
</dbReference>
<feature type="region of interest" description="Disordered" evidence="5">
    <location>
        <begin position="287"/>
        <end position="327"/>
    </location>
</feature>
<feature type="compositionally biased region" description="Polar residues" evidence="5">
    <location>
        <begin position="555"/>
        <end position="569"/>
    </location>
</feature>
<name>A0A9P9XUW5_9HYPO</name>
<dbReference type="PANTHER" id="PTHR11085">
    <property type="entry name" value="NAD-DEPENDENT PROTEIN DEACYLASE SIRTUIN-5, MITOCHONDRIAL-RELATED"/>
    <property type="match status" value="1"/>
</dbReference>
<evidence type="ECO:0000313" key="7">
    <source>
        <dbReference type="EMBL" id="KAI6778053.1"/>
    </source>
</evidence>
<feature type="compositionally biased region" description="Low complexity" evidence="5">
    <location>
        <begin position="139"/>
        <end position="159"/>
    </location>
</feature>
<gene>
    <name evidence="7" type="ORF">J7T54_007661</name>
</gene>
<dbReference type="AlphaFoldDB" id="A0A9P9XUW5"/>
<dbReference type="RefSeq" id="XP_051358909.1">
    <property type="nucleotide sequence ID" value="XM_051510162.1"/>
</dbReference>
<evidence type="ECO:0000313" key="8">
    <source>
        <dbReference type="Proteomes" id="UP001055219"/>
    </source>
</evidence>
<dbReference type="Proteomes" id="UP001055219">
    <property type="component" value="Unassembled WGS sequence"/>
</dbReference>
<dbReference type="Gene3D" id="3.40.50.1220">
    <property type="entry name" value="TPP-binding domain"/>
    <property type="match status" value="2"/>
</dbReference>
<evidence type="ECO:0000259" key="6">
    <source>
        <dbReference type="PROSITE" id="PS50305"/>
    </source>
</evidence>
<feature type="compositionally biased region" description="Basic residues" evidence="5">
    <location>
        <begin position="613"/>
        <end position="622"/>
    </location>
</feature>
<dbReference type="OrthoDB" id="2919105at2759"/>
<dbReference type="PROSITE" id="PS50305">
    <property type="entry name" value="SIRTUIN"/>
    <property type="match status" value="1"/>
</dbReference>
<feature type="compositionally biased region" description="Low complexity" evidence="5">
    <location>
        <begin position="178"/>
        <end position="191"/>
    </location>
</feature>
<dbReference type="GO" id="GO:0005634">
    <property type="term" value="C:nucleus"/>
    <property type="evidence" value="ECO:0007669"/>
    <property type="project" value="TreeGrafter"/>
</dbReference>
<comment type="caution">
    <text evidence="7">The sequence shown here is derived from an EMBL/GenBank/DDBJ whole genome shotgun (WGS) entry which is preliminary data.</text>
</comment>
<dbReference type="InterPro" id="IPR029035">
    <property type="entry name" value="DHS-like_NAD/FAD-binding_dom"/>
</dbReference>
<keyword evidence="3" id="KW-0520">NAD</keyword>
<evidence type="ECO:0000256" key="4">
    <source>
        <dbReference type="PROSITE-ProRule" id="PRU00236"/>
    </source>
</evidence>
<comment type="caution">
    <text evidence="4">Lacks conserved residue(s) required for the propagation of feature annotation.</text>
</comment>
<sequence length="843" mass="92918">MPTLHIEPTSQDHLQDIANAILKARKVVVVTGAGISTNSGIPDFRSKNGLYSLIQAQYDAAARLESQQSSQSTDAEEESPIELQQVVDAQLRREQNGNEAAAEQSDDKDSQQASKRRRITRSTKVEVFSQATPKRVANPAPTSPLSSPPSHFWHPSSPLSSPPAAFFDSHALRSSSLSDRDSVMSLRSESSSESDADVDDNEQTEFSFRRHNKLPLIKGKDLFDAQIWADPKKTSVFYTFATSLRQKVRDCQPTASHHFIRHLKDRGKLVRCYTQNIDRIEEKVGLSTSLSEGPGDKGRFSRRSTANASQLSKMVREAAHGSQQPPAAPPAAGVECVYLHGSLETLACFRCKLESSWDGLETVTISGQQPKCPHCIGETTAREEKGKRALGVGLLRPNIILYGEEHPRGDLIGPIIEKDVALSPDVMLIMGTSLRVHGLKFIVREFAKAIHNNRKGKVIFINLTKPPESTWGDILDYWIQWDCDAWVTDLQARVPALWQEASEMEKKPTKPVPTYPVALRDHKQNGAYWTCKIMDELHQITGNPALARKPKTSRLRITQSDASTSSQFRASVVATSSQASQPSETFMKKRRNTTTGTANELRIVDPTEAKVPAKPRSKRSRKSAPAGAPNEAITSDSQPQTHPAPGAQPGPIGPRPAYLHGPILPMNGCALPPPFLLHPRPDPMPGPQSPYARPGRTGNRASLSAIPCAIKENPRRRTPKKFFDEVMARPSTKSRSVLGDIVDNDQRRSTISLPAFRPEPNGKPPALWLHTDERQQVTHLSDRMKLSCSSITPQGPRTKPLQRPDADTGPSARHTTPEHDAMRTLLSMGLPDSLSFMGSPELR</sequence>
<organism evidence="7 8">
    <name type="scientific">Emericellopsis cladophorae</name>
    <dbReference type="NCBI Taxonomy" id="2686198"/>
    <lineage>
        <taxon>Eukaryota</taxon>
        <taxon>Fungi</taxon>
        <taxon>Dikarya</taxon>
        <taxon>Ascomycota</taxon>
        <taxon>Pezizomycotina</taxon>
        <taxon>Sordariomycetes</taxon>
        <taxon>Hypocreomycetidae</taxon>
        <taxon>Hypocreales</taxon>
        <taxon>Bionectriaceae</taxon>
        <taxon>Emericellopsis</taxon>
    </lineage>
</organism>
<dbReference type="Pfam" id="PF02146">
    <property type="entry name" value="SIR2"/>
    <property type="match status" value="3"/>
</dbReference>
<dbReference type="GeneID" id="75834135"/>
<dbReference type="SUPFAM" id="SSF52467">
    <property type="entry name" value="DHS-like NAD/FAD-binding domain"/>
    <property type="match status" value="1"/>
</dbReference>
<dbReference type="GO" id="GO:0070403">
    <property type="term" value="F:NAD+ binding"/>
    <property type="evidence" value="ECO:0007669"/>
    <property type="project" value="InterPro"/>
</dbReference>
<feature type="compositionally biased region" description="Low complexity" evidence="5">
    <location>
        <begin position="570"/>
        <end position="583"/>
    </location>
</feature>
<keyword evidence="8" id="KW-1185">Reference proteome</keyword>
<dbReference type="InterPro" id="IPR050134">
    <property type="entry name" value="NAD-dep_sirtuin_deacylases"/>
</dbReference>
<dbReference type="EMBL" id="JAGIXG020000084">
    <property type="protein sequence ID" value="KAI6778053.1"/>
    <property type="molecule type" value="Genomic_DNA"/>
</dbReference>